<accession>A0A1S8L1J0</accession>
<dbReference type="PANTHER" id="PTHR34071:SF2">
    <property type="entry name" value="FLAVIN-NUCLEOTIDE-BINDING PROTEIN"/>
    <property type="match status" value="1"/>
</dbReference>
<keyword evidence="1" id="KW-0614">Plasmid</keyword>
<proteinExistence type="predicted"/>
<sequence>MFREMRRKDRELRNDDIIEILKNNEYGILSTISENGYPYGVPLSYIYMNDSIYFHSALDGHKLDNIKISDKVSFCVVGETSVVPDEFTTNYESVIIFGKAKEIFDDEKTSVLLEILKKYSKEYIEKGTIYIEKAGQRTKVFKININHISGKKRS</sequence>
<dbReference type="Proteomes" id="UP000190951">
    <property type="component" value="Plasmid p330"/>
</dbReference>
<dbReference type="RefSeq" id="WP_077832574.1">
    <property type="nucleotide sequence ID" value="NZ_CP096984.1"/>
</dbReference>
<dbReference type="Pfam" id="PF12900">
    <property type="entry name" value="Pyridox_ox_2"/>
    <property type="match status" value="1"/>
</dbReference>
<keyword evidence="2" id="KW-1185">Reference proteome</keyword>
<reference evidence="1 2" key="1">
    <citation type="submission" date="2022-04" db="EMBL/GenBank/DDBJ databases">
        <title>Genome sequence of C. roseum typestrain.</title>
        <authorList>
            <person name="Poehlein A."/>
            <person name="Schoch T."/>
            <person name="Duerre P."/>
            <person name="Daniel R."/>
        </authorList>
    </citation>
    <scope>NUCLEOTIDE SEQUENCE [LARGE SCALE GENOMIC DNA]</scope>
    <source>
        <strain evidence="1 2">DSM 7320</strain>
        <plasmid evidence="1 2">p330</plasmid>
    </source>
</reference>
<dbReference type="SUPFAM" id="SSF50475">
    <property type="entry name" value="FMN-binding split barrel"/>
    <property type="match status" value="1"/>
</dbReference>
<dbReference type="InterPro" id="IPR024747">
    <property type="entry name" value="Pyridox_Oxase-rel"/>
</dbReference>
<geneLocation type="plasmid" evidence="1 2">
    <name>p330</name>
</geneLocation>
<dbReference type="STRING" id="84029.CROST_31540"/>
<name>A0A1S8L1J0_9CLOT</name>
<evidence type="ECO:0000313" key="1">
    <source>
        <dbReference type="EMBL" id="URZ13889.1"/>
    </source>
</evidence>
<protein>
    <submittedName>
        <fullName evidence="1">Uncharacterized protein</fullName>
    </submittedName>
</protein>
<dbReference type="EMBL" id="CP096984">
    <property type="protein sequence ID" value="URZ13889.1"/>
    <property type="molecule type" value="Genomic_DNA"/>
</dbReference>
<dbReference type="AlphaFoldDB" id="A0A1S8L1J0"/>
<evidence type="ECO:0000313" key="2">
    <source>
        <dbReference type="Proteomes" id="UP000190951"/>
    </source>
</evidence>
<dbReference type="PANTHER" id="PTHR34071">
    <property type="entry name" value="5-NITROIMIDAZOLE ANTIBIOTICS RESISTANCE PROTEIN, NIMA-FAMILY-RELATED PROTEIN-RELATED"/>
    <property type="match status" value="1"/>
</dbReference>
<dbReference type="InterPro" id="IPR012349">
    <property type="entry name" value="Split_barrel_FMN-bd"/>
</dbReference>
<dbReference type="KEGG" id="crw:CROST_046670"/>
<gene>
    <name evidence="1" type="ORF">CROST_046670</name>
</gene>
<dbReference type="Gene3D" id="2.30.110.10">
    <property type="entry name" value="Electron Transport, Fmn-binding Protein, Chain A"/>
    <property type="match status" value="1"/>
</dbReference>
<organism evidence="1 2">
    <name type="scientific">Clostridium felsineum</name>
    <dbReference type="NCBI Taxonomy" id="36839"/>
    <lineage>
        <taxon>Bacteria</taxon>
        <taxon>Bacillati</taxon>
        <taxon>Bacillota</taxon>
        <taxon>Clostridia</taxon>
        <taxon>Eubacteriales</taxon>
        <taxon>Clostridiaceae</taxon>
        <taxon>Clostridium</taxon>
    </lineage>
</organism>